<organism evidence="7 8">
    <name type="scientific">Anaplasma platys</name>
    <dbReference type="NCBI Taxonomy" id="949"/>
    <lineage>
        <taxon>Bacteria</taxon>
        <taxon>Pseudomonadati</taxon>
        <taxon>Pseudomonadota</taxon>
        <taxon>Alphaproteobacteria</taxon>
        <taxon>Rickettsiales</taxon>
        <taxon>Anaplasmataceae</taxon>
        <taxon>Anaplasma</taxon>
    </lineage>
</organism>
<comment type="catalytic activity">
    <reaction evidence="6">
        <text>a 2-demethylmenaquinol + S-adenosyl-L-methionine = a menaquinol + S-adenosyl-L-homocysteine + H(+)</text>
        <dbReference type="Rhea" id="RHEA:42640"/>
        <dbReference type="Rhea" id="RHEA-COMP:9539"/>
        <dbReference type="Rhea" id="RHEA-COMP:9563"/>
        <dbReference type="ChEBI" id="CHEBI:15378"/>
        <dbReference type="ChEBI" id="CHEBI:18151"/>
        <dbReference type="ChEBI" id="CHEBI:55437"/>
        <dbReference type="ChEBI" id="CHEBI:57856"/>
        <dbReference type="ChEBI" id="CHEBI:59789"/>
        <dbReference type="EC" id="2.1.1.163"/>
    </reaction>
</comment>
<keyword evidence="8" id="KW-1185">Reference proteome</keyword>
<name>A0A858PYZ9_9RICK</name>
<evidence type="ECO:0000313" key="7">
    <source>
        <dbReference type="EMBL" id="QJC27825.1"/>
    </source>
</evidence>
<dbReference type="AlphaFoldDB" id="A0A858PYZ9"/>
<dbReference type="Pfam" id="PF01209">
    <property type="entry name" value="Ubie_methyltran"/>
    <property type="match status" value="1"/>
</dbReference>
<dbReference type="InterPro" id="IPR029063">
    <property type="entry name" value="SAM-dependent_MTases_sf"/>
</dbReference>
<evidence type="ECO:0000256" key="1">
    <source>
        <dbReference type="ARBA" id="ARBA00022428"/>
    </source>
</evidence>
<comment type="pathway">
    <text evidence="6">Quinol/quinone metabolism; menaquinone biosynthesis; menaquinol from 1,4-dihydroxy-2-naphthoate: step 2/2.</text>
</comment>
<dbReference type="CDD" id="cd02440">
    <property type="entry name" value="AdoMet_MTases"/>
    <property type="match status" value="1"/>
</dbReference>
<evidence type="ECO:0000256" key="4">
    <source>
        <dbReference type="ARBA" id="ARBA00022688"/>
    </source>
</evidence>
<dbReference type="PROSITE" id="PS01183">
    <property type="entry name" value="UBIE_1"/>
    <property type="match status" value="1"/>
</dbReference>
<gene>
    <name evidence="6 7" type="primary">ubiE</name>
    <name evidence="7" type="ORF">ANPL_03885</name>
</gene>
<protein>
    <recommendedName>
        <fullName evidence="6">Ubiquinone/menaquinone biosynthesis C-methyltransferase UbiE</fullName>
        <ecNumber evidence="6">2.1.1.163</ecNumber>
        <ecNumber evidence="6">2.1.1.201</ecNumber>
    </recommendedName>
    <alternativeName>
        <fullName evidence="6">2-methoxy-6-polyprenyl-1,4-benzoquinol methylase</fullName>
    </alternativeName>
    <alternativeName>
        <fullName evidence="6">Demethylmenaquinone methyltransferase</fullName>
    </alternativeName>
</protein>
<dbReference type="RefSeq" id="WP_169193427.1">
    <property type="nucleotide sequence ID" value="NZ_CP046391.1"/>
</dbReference>
<keyword evidence="2 6" id="KW-0489">Methyltransferase</keyword>
<keyword evidence="7" id="KW-0830">Ubiquinone</keyword>
<comment type="pathway">
    <text evidence="6">Cofactor biosynthesis; ubiquinone biosynthesis.</text>
</comment>
<feature type="binding site" evidence="6">
    <location>
        <position position="75"/>
    </location>
    <ligand>
        <name>S-adenosyl-L-methionine</name>
        <dbReference type="ChEBI" id="CHEBI:59789"/>
    </ligand>
</feature>
<evidence type="ECO:0000256" key="5">
    <source>
        <dbReference type="ARBA" id="ARBA00022691"/>
    </source>
</evidence>
<dbReference type="PANTHER" id="PTHR43591">
    <property type="entry name" value="METHYLTRANSFERASE"/>
    <property type="match status" value="1"/>
</dbReference>
<comment type="similarity">
    <text evidence="6">Belongs to the class I-like SAM-binding methyltransferase superfamily. MenG/UbiE family.</text>
</comment>
<comment type="caution">
    <text evidence="6">Lacks conserved residue(s) required for the propagation of feature annotation.</text>
</comment>
<dbReference type="GO" id="GO:0043770">
    <property type="term" value="F:demethylmenaquinone methyltransferase activity"/>
    <property type="evidence" value="ECO:0007669"/>
    <property type="project" value="UniProtKB-UniRule"/>
</dbReference>
<dbReference type="UniPathway" id="UPA00232"/>
<reference evidence="7 8" key="1">
    <citation type="journal article" date="2020" name="Pathogens">
        <title>First Whole Genome Sequence of Anaplasma platys, an Obligate Intracellular Rickettsial Pathogen of Dogs.</title>
        <authorList>
            <person name="Llanes A."/>
            <person name="Rajeev S."/>
        </authorList>
    </citation>
    <scope>NUCLEOTIDE SEQUENCE [LARGE SCALE GENOMIC DNA]</scope>
    <source>
        <strain evidence="7 8">S3</strain>
    </source>
</reference>
<dbReference type="SUPFAM" id="SSF53335">
    <property type="entry name" value="S-adenosyl-L-methionine-dependent methyltransferases"/>
    <property type="match status" value="1"/>
</dbReference>
<dbReference type="HAMAP" id="MF_01813">
    <property type="entry name" value="MenG_UbiE_methyltr"/>
    <property type="match status" value="1"/>
</dbReference>
<evidence type="ECO:0000313" key="8">
    <source>
        <dbReference type="Proteomes" id="UP000500930"/>
    </source>
</evidence>
<accession>A0A858PYZ9</accession>
<dbReference type="Gene3D" id="3.40.50.150">
    <property type="entry name" value="Vaccinia Virus protein VP39"/>
    <property type="match status" value="1"/>
</dbReference>
<evidence type="ECO:0000256" key="6">
    <source>
        <dbReference type="HAMAP-Rule" id="MF_01813"/>
    </source>
</evidence>
<keyword evidence="4 6" id="KW-0831">Ubiquinone biosynthesis</keyword>
<keyword evidence="5 6" id="KW-0949">S-adenosyl-L-methionine</keyword>
<dbReference type="EMBL" id="CP046391">
    <property type="protein sequence ID" value="QJC27825.1"/>
    <property type="molecule type" value="Genomic_DNA"/>
</dbReference>
<evidence type="ECO:0000256" key="3">
    <source>
        <dbReference type="ARBA" id="ARBA00022679"/>
    </source>
</evidence>
<dbReference type="NCBIfam" id="TIGR01934">
    <property type="entry name" value="MenG_MenH_UbiE"/>
    <property type="match status" value="1"/>
</dbReference>
<comment type="function">
    <text evidence="6">Methyltransferase required for the conversion of demethylmenaquinol (DMKH2) to menaquinol (MKH2) and the conversion of 2-polyprenyl-6-methoxy-1,4-benzoquinol (DDMQH2) to 2-polyprenyl-3-methyl-6-methoxy-1,4-benzoquinol (DMQH2).</text>
</comment>
<dbReference type="EC" id="2.1.1.201" evidence="6"/>
<sequence length="231" mass="25570">MVTQAAINGIFSSVASRYDVMNDIMSFGLHRLWKRELCSRITKGSGALLDVAGGTGDVALQALTKHHGLDVTVCDINTDMLDFGRKKAIDCNRISVKWVCASGERLPFSSDCFDYYTIAFGIRNIPNREAALSEAYRVLKPCGQFLCLEFSPILKEGPFKAAYDLYSFAVIPKIGQLIAKDEAAYYYLVDSIRNFPSQEGFTGEIRTAKFSMVTHKDLCGGVATLYSAFKH</sequence>
<dbReference type="EC" id="2.1.1.163" evidence="6"/>
<dbReference type="GO" id="GO:0009234">
    <property type="term" value="P:menaquinone biosynthetic process"/>
    <property type="evidence" value="ECO:0007669"/>
    <property type="project" value="UniProtKB-UniRule"/>
</dbReference>
<evidence type="ECO:0000256" key="2">
    <source>
        <dbReference type="ARBA" id="ARBA00022603"/>
    </source>
</evidence>
<proteinExistence type="inferred from homology"/>
<feature type="binding site" evidence="6">
    <location>
        <position position="55"/>
    </location>
    <ligand>
        <name>S-adenosyl-L-methionine</name>
        <dbReference type="ChEBI" id="CHEBI:59789"/>
    </ligand>
</feature>
<dbReference type="GO" id="GO:0008425">
    <property type="term" value="F:2-methoxy-6-polyprenyl-1,4-benzoquinol methyltransferase activity"/>
    <property type="evidence" value="ECO:0007669"/>
    <property type="project" value="UniProtKB-UniRule"/>
</dbReference>
<dbReference type="InterPro" id="IPR004033">
    <property type="entry name" value="UbiE/COQ5_MeTrFase"/>
</dbReference>
<dbReference type="PANTHER" id="PTHR43591:SF24">
    <property type="entry name" value="2-METHOXY-6-POLYPRENYL-1,4-BENZOQUINOL METHYLASE, MITOCHONDRIAL"/>
    <property type="match status" value="1"/>
</dbReference>
<dbReference type="InterPro" id="IPR023576">
    <property type="entry name" value="UbiE/COQ5_MeTrFase_CS"/>
</dbReference>
<dbReference type="Proteomes" id="UP000500930">
    <property type="component" value="Chromosome"/>
</dbReference>
<dbReference type="PROSITE" id="PS51608">
    <property type="entry name" value="SAM_MT_UBIE"/>
    <property type="match status" value="1"/>
</dbReference>
<dbReference type="GO" id="GO:0009060">
    <property type="term" value="P:aerobic respiration"/>
    <property type="evidence" value="ECO:0007669"/>
    <property type="project" value="UniProtKB-UniRule"/>
</dbReference>
<keyword evidence="3 6" id="KW-0808">Transferase</keyword>
<dbReference type="KEGG" id="aplt:ANPL_03885"/>
<dbReference type="GO" id="GO:0032259">
    <property type="term" value="P:methylation"/>
    <property type="evidence" value="ECO:0007669"/>
    <property type="project" value="UniProtKB-KW"/>
</dbReference>
<keyword evidence="1 6" id="KW-0474">Menaquinone biosynthesis</keyword>
<comment type="catalytic activity">
    <reaction evidence="6">
        <text>a 2-methoxy-6-(all-trans-polyprenyl)benzene-1,4-diol + S-adenosyl-L-methionine = a 5-methoxy-2-methyl-3-(all-trans-polyprenyl)benzene-1,4-diol + S-adenosyl-L-homocysteine + H(+)</text>
        <dbReference type="Rhea" id="RHEA:28286"/>
        <dbReference type="Rhea" id="RHEA-COMP:10858"/>
        <dbReference type="Rhea" id="RHEA-COMP:10859"/>
        <dbReference type="ChEBI" id="CHEBI:15378"/>
        <dbReference type="ChEBI" id="CHEBI:57856"/>
        <dbReference type="ChEBI" id="CHEBI:59789"/>
        <dbReference type="ChEBI" id="CHEBI:84166"/>
        <dbReference type="ChEBI" id="CHEBI:84167"/>
        <dbReference type="EC" id="2.1.1.201"/>
    </reaction>
</comment>
<dbReference type="UniPathway" id="UPA00079">
    <property type="reaction ID" value="UER00169"/>
</dbReference>